<dbReference type="EMBL" id="LXQA011164941">
    <property type="protein sequence ID" value="MCI87395.1"/>
    <property type="molecule type" value="Genomic_DNA"/>
</dbReference>
<dbReference type="Proteomes" id="UP000265520">
    <property type="component" value="Unassembled WGS sequence"/>
</dbReference>
<dbReference type="AlphaFoldDB" id="A0A392VKP4"/>
<proteinExistence type="predicted"/>
<evidence type="ECO:0000313" key="2">
    <source>
        <dbReference type="Proteomes" id="UP000265520"/>
    </source>
</evidence>
<comment type="caution">
    <text evidence="1">The sequence shown here is derived from an EMBL/GenBank/DDBJ whole genome shotgun (WGS) entry which is preliminary data.</text>
</comment>
<keyword evidence="2" id="KW-1185">Reference proteome</keyword>
<protein>
    <submittedName>
        <fullName evidence="1">Uncharacterized protein</fullName>
    </submittedName>
</protein>
<organism evidence="1 2">
    <name type="scientific">Trifolium medium</name>
    <dbReference type="NCBI Taxonomy" id="97028"/>
    <lineage>
        <taxon>Eukaryota</taxon>
        <taxon>Viridiplantae</taxon>
        <taxon>Streptophyta</taxon>
        <taxon>Embryophyta</taxon>
        <taxon>Tracheophyta</taxon>
        <taxon>Spermatophyta</taxon>
        <taxon>Magnoliopsida</taxon>
        <taxon>eudicotyledons</taxon>
        <taxon>Gunneridae</taxon>
        <taxon>Pentapetalae</taxon>
        <taxon>rosids</taxon>
        <taxon>fabids</taxon>
        <taxon>Fabales</taxon>
        <taxon>Fabaceae</taxon>
        <taxon>Papilionoideae</taxon>
        <taxon>50 kb inversion clade</taxon>
        <taxon>NPAAA clade</taxon>
        <taxon>Hologalegina</taxon>
        <taxon>IRL clade</taxon>
        <taxon>Trifolieae</taxon>
        <taxon>Trifolium</taxon>
    </lineage>
</organism>
<accession>A0A392VKP4</accession>
<feature type="non-terminal residue" evidence="1">
    <location>
        <position position="47"/>
    </location>
</feature>
<evidence type="ECO:0000313" key="1">
    <source>
        <dbReference type="EMBL" id="MCI87395.1"/>
    </source>
</evidence>
<name>A0A392VKP4_9FABA</name>
<sequence length="47" mass="4457">MSNGVATGVVVVGGFSNAIVQGGMPNRFAAGGMPNGPPNGIVEGVGD</sequence>
<reference evidence="1 2" key="1">
    <citation type="journal article" date="2018" name="Front. Plant Sci.">
        <title>Red Clover (Trifolium pratense) and Zigzag Clover (T. medium) - A Picture of Genomic Similarities and Differences.</title>
        <authorList>
            <person name="Dluhosova J."/>
            <person name="Istvanek J."/>
            <person name="Nedelnik J."/>
            <person name="Repkova J."/>
        </authorList>
    </citation>
    <scope>NUCLEOTIDE SEQUENCE [LARGE SCALE GENOMIC DNA]</scope>
    <source>
        <strain evidence="2">cv. 10/8</strain>
        <tissue evidence="1">Leaf</tissue>
    </source>
</reference>